<dbReference type="RefSeq" id="WP_126699174.1">
    <property type="nucleotide sequence ID" value="NZ_RWKW01000030.1"/>
</dbReference>
<evidence type="ECO:0000313" key="3">
    <source>
        <dbReference type="Proteomes" id="UP000278398"/>
    </source>
</evidence>
<accession>A0A3S0A1U4</accession>
<gene>
    <name evidence="2" type="ORF">EJC49_08335</name>
</gene>
<dbReference type="OrthoDB" id="5297436at2"/>
<keyword evidence="1" id="KW-0472">Membrane</keyword>
<keyword evidence="1" id="KW-1133">Transmembrane helix</keyword>
<dbReference type="Proteomes" id="UP000278398">
    <property type="component" value="Unassembled WGS sequence"/>
</dbReference>
<evidence type="ECO:0000313" key="2">
    <source>
        <dbReference type="EMBL" id="RST86913.1"/>
    </source>
</evidence>
<dbReference type="PANTHER" id="PTHR15887:SF1">
    <property type="entry name" value="TRANSMEMBRANE PROTEIN 69"/>
    <property type="match status" value="1"/>
</dbReference>
<feature type="transmembrane region" description="Helical" evidence="1">
    <location>
        <begin position="21"/>
        <end position="40"/>
    </location>
</feature>
<keyword evidence="1" id="KW-0812">Transmembrane</keyword>
<dbReference type="Pfam" id="PF11911">
    <property type="entry name" value="DUF3429"/>
    <property type="match status" value="1"/>
</dbReference>
<protein>
    <submittedName>
        <fullName evidence="2">DUF3429 domain-containing protein</fullName>
    </submittedName>
</protein>
<evidence type="ECO:0000256" key="1">
    <source>
        <dbReference type="SAM" id="Phobius"/>
    </source>
</evidence>
<organism evidence="2 3">
    <name type="scientific">Aquibium carbonis</name>
    <dbReference type="NCBI Taxonomy" id="2495581"/>
    <lineage>
        <taxon>Bacteria</taxon>
        <taxon>Pseudomonadati</taxon>
        <taxon>Pseudomonadota</taxon>
        <taxon>Alphaproteobacteria</taxon>
        <taxon>Hyphomicrobiales</taxon>
        <taxon>Phyllobacteriaceae</taxon>
        <taxon>Aquibium</taxon>
    </lineage>
</organism>
<sequence>MDERSAKHVEQEARTESTARFLALFGFVPILVLVLWLTGIDAEHEARDATLALLKSYCAIILSFLGGIRWGLGMVFGKGGTPRDLVASCIPPLVGWGAFFAPEPYTFGLFAAAFAAQGAWDNFAVHARVAPRWYGRLRILLTVLVAASMMLAFVATA</sequence>
<reference evidence="2 3" key="1">
    <citation type="submission" date="2018-12" db="EMBL/GenBank/DDBJ databases">
        <title>Mesorhizobium carbonis sp. nov., isolated from coal mine water.</title>
        <authorList>
            <person name="Xin W."/>
            <person name="Xu Z."/>
            <person name="Xiang F."/>
            <person name="Zhang J."/>
            <person name="Xi L."/>
            <person name="Liu J."/>
        </authorList>
    </citation>
    <scope>NUCLEOTIDE SEQUENCE [LARGE SCALE GENOMIC DNA]</scope>
    <source>
        <strain evidence="2 3">B2.3</strain>
    </source>
</reference>
<dbReference type="AlphaFoldDB" id="A0A3S0A1U4"/>
<dbReference type="PANTHER" id="PTHR15887">
    <property type="entry name" value="TRANSMEMBRANE PROTEIN 69"/>
    <property type="match status" value="1"/>
</dbReference>
<keyword evidence="3" id="KW-1185">Reference proteome</keyword>
<feature type="transmembrane region" description="Helical" evidence="1">
    <location>
        <begin position="137"/>
        <end position="155"/>
    </location>
</feature>
<comment type="caution">
    <text evidence="2">The sequence shown here is derived from an EMBL/GenBank/DDBJ whole genome shotgun (WGS) entry which is preliminary data.</text>
</comment>
<dbReference type="EMBL" id="RWKW01000030">
    <property type="protein sequence ID" value="RST86913.1"/>
    <property type="molecule type" value="Genomic_DNA"/>
</dbReference>
<feature type="transmembrane region" description="Helical" evidence="1">
    <location>
        <begin position="52"/>
        <end position="72"/>
    </location>
</feature>
<dbReference type="InterPro" id="IPR021836">
    <property type="entry name" value="DUF3429"/>
</dbReference>
<name>A0A3S0A1U4_9HYPH</name>
<proteinExistence type="predicted"/>